<evidence type="ECO:0000259" key="7">
    <source>
        <dbReference type="Pfam" id="PF01850"/>
    </source>
</evidence>
<comment type="caution">
    <text evidence="8">The sequence shown here is derived from an EMBL/GenBank/DDBJ whole genome shotgun (WGS) entry which is preliminary data.</text>
</comment>
<evidence type="ECO:0000256" key="6">
    <source>
        <dbReference type="HAMAP-Rule" id="MF_00265"/>
    </source>
</evidence>
<keyword evidence="1 6" id="KW-1277">Toxin-antitoxin system</keyword>
<keyword evidence="4 6" id="KW-0378">Hydrolase</keyword>
<evidence type="ECO:0000256" key="5">
    <source>
        <dbReference type="ARBA" id="ARBA00022842"/>
    </source>
</evidence>
<dbReference type="HAMAP" id="MF_00265">
    <property type="entry name" value="VapC_Nob1"/>
    <property type="match status" value="1"/>
</dbReference>
<feature type="domain" description="PIN" evidence="7">
    <location>
        <begin position="3"/>
        <end position="125"/>
    </location>
</feature>
<comment type="function">
    <text evidence="6">Toxic component of a toxin-antitoxin (TA) system. An RNase.</text>
</comment>
<protein>
    <recommendedName>
        <fullName evidence="6">Ribonuclease VapC</fullName>
        <shortName evidence="6">RNase VapC</shortName>
        <ecNumber evidence="6">3.1.-.-</ecNumber>
    </recommendedName>
    <alternativeName>
        <fullName evidence="6">Toxin VapC</fullName>
    </alternativeName>
</protein>
<evidence type="ECO:0000313" key="8">
    <source>
        <dbReference type="EMBL" id="GAA1800093.1"/>
    </source>
</evidence>
<keyword evidence="9" id="KW-1185">Reference proteome</keyword>
<dbReference type="SUPFAM" id="SSF88723">
    <property type="entry name" value="PIN domain-like"/>
    <property type="match status" value="1"/>
</dbReference>
<evidence type="ECO:0000256" key="1">
    <source>
        <dbReference type="ARBA" id="ARBA00022649"/>
    </source>
</evidence>
<dbReference type="RefSeq" id="WP_344085831.1">
    <property type="nucleotide sequence ID" value="NZ_BAAAPO010000039.1"/>
</dbReference>
<dbReference type="InterPro" id="IPR029060">
    <property type="entry name" value="PIN-like_dom_sf"/>
</dbReference>
<dbReference type="EMBL" id="BAAAPO010000039">
    <property type="protein sequence ID" value="GAA1800093.1"/>
    <property type="molecule type" value="Genomic_DNA"/>
</dbReference>
<comment type="similarity">
    <text evidence="6">Belongs to the PINc/VapC protein family.</text>
</comment>
<evidence type="ECO:0000256" key="4">
    <source>
        <dbReference type="ARBA" id="ARBA00022801"/>
    </source>
</evidence>
<dbReference type="Pfam" id="PF01850">
    <property type="entry name" value="PIN"/>
    <property type="match status" value="1"/>
</dbReference>
<comment type="cofactor">
    <cofactor evidence="6">
        <name>Mg(2+)</name>
        <dbReference type="ChEBI" id="CHEBI:18420"/>
    </cofactor>
</comment>
<dbReference type="InterPro" id="IPR022907">
    <property type="entry name" value="VapC_family"/>
</dbReference>
<dbReference type="EC" id="3.1.-.-" evidence="6"/>
<sequence length="144" mass="15167">MTVLDAFALVGFLRGEPCAGQVEELFGGITAISSANLAEVIDLLVRVFGFGEDELLGDLALLQQAGLEVVDVDATIATRAALLRARHYGSKRCPVSLADCVALATAERLRQPLATAHPDLLRVARDESVAVCPLPDSSGRMPPA</sequence>
<name>A0ABN2LV37_9MICO</name>
<feature type="binding site" evidence="6">
    <location>
        <position position="5"/>
    </location>
    <ligand>
        <name>Mg(2+)</name>
        <dbReference type="ChEBI" id="CHEBI:18420"/>
    </ligand>
</feature>
<dbReference type="InterPro" id="IPR002716">
    <property type="entry name" value="PIN_dom"/>
</dbReference>
<keyword evidence="2 6" id="KW-0540">Nuclease</keyword>
<feature type="binding site" evidence="6">
    <location>
        <position position="99"/>
    </location>
    <ligand>
        <name>Mg(2+)</name>
        <dbReference type="ChEBI" id="CHEBI:18420"/>
    </ligand>
</feature>
<reference evidence="8 9" key="1">
    <citation type="journal article" date="2019" name="Int. J. Syst. Evol. Microbiol.">
        <title>The Global Catalogue of Microorganisms (GCM) 10K type strain sequencing project: providing services to taxonomists for standard genome sequencing and annotation.</title>
        <authorList>
            <consortium name="The Broad Institute Genomics Platform"/>
            <consortium name="The Broad Institute Genome Sequencing Center for Infectious Disease"/>
            <person name="Wu L."/>
            <person name="Ma J."/>
        </authorList>
    </citation>
    <scope>NUCLEOTIDE SEQUENCE [LARGE SCALE GENOMIC DNA]</scope>
    <source>
        <strain evidence="8 9">JCM 15592</strain>
    </source>
</reference>
<keyword evidence="5 6" id="KW-0460">Magnesium</keyword>
<evidence type="ECO:0000313" key="9">
    <source>
        <dbReference type="Proteomes" id="UP001499938"/>
    </source>
</evidence>
<organism evidence="8 9">
    <name type="scientific">Nostocoides veronense</name>
    <dbReference type="NCBI Taxonomy" id="330836"/>
    <lineage>
        <taxon>Bacteria</taxon>
        <taxon>Bacillati</taxon>
        <taxon>Actinomycetota</taxon>
        <taxon>Actinomycetes</taxon>
        <taxon>Micrococcales</taxon>
        <taxon>Intrasporangiaceae</taxon>
        <taxon>Nostocoides</taxon>
    </lineage>
</organism>
<dbReference type="Gene3D" id="3.40.50.1010">
    <property type="entry name" value="5'-nuclease"/>
    <property type="match status" value="1"/>
</dbReference>
<accession>A0ABN2LV37</accession>
<proteinExistence type="inferred from homology"/>
<dbReference type="Proteomes" id="UP001499938">
    <property type="component" value="Unassembled WGS sequence"/>
</dbReference>
<evidence type="ECO:0000256" key="2">
    <source>
        <dbReference type="ARBA" id="ARBA00022722"/>
    </source>
</evidence>
<gene>
    <name evidence="6" type="primary">vapC</name>
    <name evidence="8" type="ORF">GCM10009811_24980</name>
</gene>
<keyword evidence="6" id="KW-0800">Toxin</keyword>
<evidence type="ECO:0000256" key="3">
    <source>
        <dbReference type="ARBA" id="ARBA00022723"/>
    </source>
</evidence>
<keyword evidence="3 6" id="KW-0479">Metal-binding</keyword>